<evidence type="ECO:0000259" key="5">
    <source>
        <dbReference type="PROSITE" id="PS50237"/>
    </source>
</evidence>
<dbReference type="AlphaFoldDB" id="A0A6P6L9S1"/>
<comment type="caution">
    <text evidence="3">Lacks conserved residue(s) required for the propagation of feature annotation.</text>
</comment>
<gene>
    <name evidence="7" type="primary">LOC113057917</name>
</gene>
<dbReference type="PROSITE" id="PS50237">
    <property type="entry name" value="HECT"/>
    <property type="match status" value="1"/>
</dbReference>
<reference evidence="7" key="1">
    <citation type="submission" date="2025-08" db="UniProtKB">
        <authorList>
            <consortium name="RefSeq"/>
        </authorList>
    </citation>
    <scope>IDENTIFICATION</scope>
    <source>
        <strain evidence="7">Wakin</strain>
        <tissue evidence="7">Muscle</tissue>
    </source>
</reference>
<evidence type="ECO:0000313" key="7">
    <source>
        <dbReference type="RefSeq" id="XP_026081300.1"/>
    </source>
</evidence>
<keyword evidence="1" id="KW-0808">Transferase</keyword>
<dbReference type="SUPFAM" id="SSF56204">
    <property type="entry name" value="Hect, E3 ligase catalytic domain"/>
    <property type="match status" value="1"/>
</dbReference>
<dbReference type="GeneID" id="113057917"/>
<evidence type="ECO:0000256" key="1">
    <source>
        <dbReference type="ARBA" id="ARBA00022679"/>
    </source>
</evidence>
<evidence type="ECO:0000313" key="6">
    <source>
        <dbReference type="Proteomes" id="UP000515129"/>
    </source>
</evidence>
<dbReference type="GO" id="GO:0004842">
    <property type="term" value="F:ubiquitin-protein transferase activity"/>
    <property type="evidence" value="ECO:0007669"/>
    <property type="project" value="InterPro"/>
</dbReference>
<dbReference type="InterPro" id="IPR035983">
    <property type="entry name" value="Hect_E3_ubiquitin_ligase"/>
</dbReference>
<proteinExistence type="predicted"/>
<name>A0A6P6L9S1_CARAU</name>
<feature type="domain" description="HECT" evidence="5">
    <location>
        <begin position="390"/>
        <end position="421"/>
    </location>
</feature>
<feature type="region of interest" description="Disordered" evidence="4">
    <location>
        <begin position="324"/>
        <end position="343"/>
    </location>
</feature>
<evidence type="ECO:0000256" key="3">
    <source>
        <dbReference type="PROSITE-ProRule" id="PRU00104"/>
    </source>
</evidence>
<sequence length="730" mass="81063">MDNQRQQANARQSQQTEYLDVLSAAQSLISVLTQTLNQSPVTPRPQVQVQGQGQQAVLPERQTNTTIDQDMARAFPSMFRRHAICGKKRINVASRTHTKNAKAFKPFDLNVYLLDKNSETTPSPAHELKLVQAGFGKRTISITMDITHSELSSILYEAFPKMEGLSGGWMLYKATGGSGTRRLNVIPPDSEGYTGSQIKSASASGKTMLYVVPLQEELDLNPLPNDAREFKKMPKATCQMCNKSMPLQVLALHIQVCKSSDSASSNEETEVQFVSESNLDEITQENFPSESVLPCPICQLKFPVDSLELHASLCGEQNLLESPDHSSFMRNDDSGIADDTTGNSSSPQVLCLDDLLELLAGRVNAENQFRICVSRDNLLERGLKQWQRQKKGNPANQLKITFIGEAGVDSGALRKEFLTEMISGIEKRLFLGQRAKSPQYSNSDLDNGLFRTAGEIFAVSLAQGGPAPCFMREWCYFYLTTGEVDVSRICKDDVDDVEYSLLITKVEEATDLTEFTDEIISCGYTGALNIEQKDAVIRAIVLHATFRVIPMLGDLRKGLQLYGLLDILKEHPSLCKSLFVPGQDCTPDADYILSNVAPEMSERGTSRASVESKIINYFQDFLQEIECGESAEDAAEVETEPSYLTVPRVMQWITGQGHKPLLISEQKAFQIVFKFDHDCKVRMPQHTICFPIVSACTNTVTFPVAHMTTYEDFKFIIVQAIKSGGAFSRV</sequence>
<organism evidence="6 7">
    <name type="scientific">Carassius auratus</name>
    <name type="common">Goldfish</name>
    <dbReference type="NCBI Taxonomy" id="7957"/>
    <lineage>
        <taxon>Eukaryota</taxon>
        <taxon>Metazoa</taxon>
        <taxon>Chordata</taxon>
        <taxon>Craniata</taxon>
        <taxon>Vertebrata</taxon>
        <taxon>Euteleostomi</taxon>
        <taxon>Actinopterygii</taxon>
        <taxon>Neopterygii</taxon>
        <taxon>Teleostei</taxon>
        <taxon>Ostariophysi</taxon>
        <taxon>Cypriniformes</taxon>
        <taxon>Cyprinidae</taxon>
        <taxon>Cyprininae</taxon>
        <taxon>Carassius</taxon>
    </lineage>
</organism>
<dbReference type="OrthoDB" id="8911154at2759"/>
<keyword evidence="2 3" id="KW-0833">Ubl conjugation pathway</keyword>
<accession>A0A6P6L9S1</accession>
<protein>
    <submittedName>
        <fullName evidence="7">Uncharacterized protein LOC113057917 isoform X1</fullName>
    </submittedName>
</protein>
<dbReference type="InterPro" id="IPR000569">
    <property type="entry name" value="HECT_dom"/>
</dbReference>
<dbReference type="Proteomes" id="UP000515129">
    <property type="component" value="Chromosome 39"/>
</dbReference>
<dbReference type="KEGG" id="caua:113057917"/>
<dbReference type="Gene3D" id="3.90.1750.10">
    <property type="entry name" value="Hect, E3 ligase catalytic domains"/>
    <property type="match status" value="1"/>
</dbReference>
<keyword evidence="6" id="KW-1185">Reference proteome</keyword>
<dbReference type="RefSeq" id="XP_026081300.1">
    <property type="nucleotide sequence ID" value="XM_026225515.1"/>
</dbReference>
<evidence type="ECO:0000256" key="4">
    <source>
        <dbReference type="SAM" id="MobiDB-lite"/>
    </source>
</evidence>
<evidence type="ECO:0000256" key="2">
    <source>
        <dbReference type="ARBA" id="ARBA00022786"/>
    </source>
</evidence>